<evidence type="ECO:0000256" key="2">
    <source>
        <dbReference type="ARBA" id="ARBA00022448"/>
    </source>
</evidence>
<evidence type="ECO:0000259" key="8">
    <source>
        <dbReference type="PROSITE" id="PS50928"/>
    </source>
</evidence>
<keyword evidence="3" id="KW-1003">Cell membrane</keyword>
<gene>
    <name evidence="9" type="ORF">QBE54_00305</name>
</gene>
<evidence type="ECO:0000256" key="1">
    <source>
        <dbReference type="ARBA" id="ARBA00004651"/>
    </source>
</evidence>
<dbReference type="InterPro" id="IPR035906">
    <property type="entry name" value="MetI-like_sf"/>
</dbReference>
<dbReference type="EMBL" id="CP121689">
    <property type="protein sequence ID" value="WZL76209.1"/>
    <property type="molecule type" value="Genomic_DNA"/>
</dbReference>
<sequence>MRYYRASGIAFLIPIIVLIAIFYSMIVWDFVAAFTFWQGLKPTWKFAGLYNFSRLFGMERFWINIRNNILWLLFFIGPTVFVGFILAYLLTHLRRGESIFWQIFLFPMALSFIITGVLWAWMYDPSSGLINSILKMLGVNTSRLGWIALPKTAIYCMIVAAFWQYLGFALVIYLGAIKGIPYEMVEAARVDGASHWTVAFRIIFPNVGHATLICTTMLAITTVKVFDLVWIMTRGGPGVSTEILPYLMYRLTFDSRDIGMGTATSIVILALSAAMVIPYSMWAIKKWVRI</sequence>
<keyword evidence="5 7" id="KW-1133">Transmembrane helix</keyword>
<feature type="transmembrane region" description="Helical" evidence="7">
    <location>
        <begin position="198"/>
        <end position="220"/>
    </location>
</feature>
<accession>A0ABZ2YB42</accession>
<reference evidence="9 10" key="1">
    <citation type="submission" date="2023-03" db="EMBL/GenBank/DDBJ databases">
        <title>Novel Species.</title>
        <authorList>
            <person name="Ma S."/>
        </authorList>
    </citation>
    <scope>NUCLEOTIDE SEQUENCE [LARGE SCALE GENOMIC DNA]</scope>
    <source>
        <strain evidence="9 10">B11</strain>
    </source>
</reference>
<evidence type="ECO:0000313" key="10">
    <source>
        <dbReference type="Proteomes" id="UP001461341"/>
    </source>
</evidence>
<name>A0ABZ2YB42_9BACT</name>
<protein>
    <submittedName>
        <fullName evidence="9">Sugar ABC transporter permease</fullName>
    </submittedName>
</protein>
<dbReference type="Pfam" id="PF00528">
    <property type="entry name" value="BPD_transp_1"/>
    <property type="match status" value="1"/>
</dbReference>
<dbReference type="PROSITE" id="PS50928">
    <property type="entry name" value="ABC_TM1"/>
    <property type="match status" value="1"/>
</dbReference>
<feature type="transmembrane region" description="Helical" evidence="7">
    <location>
        <begin position="258"/>
        <end position="284"/>
    </location>
</feature>
<evidence type="ECO:0000256" key="7">
    <source>
        <dbReference type="RuleBase" id="RU363032"/>
    </source>
</evidence>
<dbReference type="PANTHER" id="PTHR30193:SF42">
    <property type="entry name" value="ABC TRANSPORTER PERMEASE PROTEIN"/>
    <property type="match status" value="1"/>
</dbReference>
<proteinExistence type="inferred from homology"/>
<evidence type="ECO:0000256" key="6">
    <source>
        <dbReference type="ARBA" id="ARBA00023136"/>
    </source>
</evidence>
<comment type="subcellular location">
    <subcellularLocation>
        <location evidence="1 7">Cell membrane</location>
        <topology evidence="1 7">Multi-pass membrane protein</topology>
    </subcellularLocation>
</comment>
<feature type="transmembrane region" description="Helical" evidence="7">
    <location>
        <begin position="152"/>
        <end position="177"/>
    </location>
</feature>
<comment type="similarity">
    <text evidence="7">Belongs to the binding-protein-dependent transport system permease family.</text>
</comment>
<feature type="transmembrane region" description="Helical" evidence="7">
    <location>
        <begin position="12"/>
        <end position="37"/>
    </location>
</feature>
<dbReference type="PANTHER" id="PTHR30193">
    <property type="entry name" value="ABC TRANSPORTER PERMEASE PROTEIN"/>
    <property type="match status" value="1"/>
</dbReference>
<evidence type="ECO:0000256" key="3">
    <source>
        <dbReference type="ARBA" id="ARBA00022475"/>
    </source>
</evidence>
<dbReference type="SUPFAM" id="SSF161098">
    <property type="entry name" value="MetI-like"/>
    <property type="match status" value="1"/>
</dbReference>
<keyword evidence="4 7" id="KW-0812">Transmembrane</keyword>
<dbReference type="InterPro" id="IPR000515">
    <property type="entry name" value="MetI-like"/>
</dbReference>
<dbReference type="CDD" id="cd06261">
    <property type="entry name" value="TM_PBP2"/>
    <property type="match status" value="1"/>
</dbReference>
<evidence type="ECO:0000313" key="9">
    <source>
        <dbReference type="EMBL" id="WZL76209.1"/>
    </source>
</evidence>
<feature type="transmembrane region" description="Helical" evidence="7">
    <location>
        <begin position="69"/>
        <end position="91"/>
    </location>
</feature>
<dbReference type="Gene3D" id="1.10.3720.10">
    <property type="entry name" value="MetI-like"/>
    <property type="match status" value="1"/>
</dbReference>
<keyword evidence="6 7" id="KW-0472">Membrane</keyword>
<evidence type="ECO:0000256" key="4">
    <source>
        <dbReference type="ARBA" id="ARBA00022692"/>
    </source>
</evidence>
<organism evidence="9 10">
    <name type="scientific">Thermatribacter velox</name>
    <dbReference type="NCBI Taxonomy" id="3039681"/>
    <lineage>
        <taxon>Bacteria</taxon>
        <taxon>Pseudomonadati</taxon>
        <taxon>Atribacterota</taxon>
        <taxon>Atribacteria</taxon>
        <taxon>Atribacterales</taxon>
        <taxon>Thermatribacteraceae</taxon>
        <taxon>Thermatribacter</taxon>
    </lineage>
</organism>
<dbReference type="InterPro" id="IPR051393">
    <property type="entry name" value="ABC_transporter_permease"/>
</dbReference>
<feature type="domain" description="ABC transmembrane type-1" evidence="8">
    <location>
        <begin position="65"/>
        <end position="279"/>
    </location>
</feature>
<evidence type="ECO:0000256" key="5">
    <source>
        <dbReference type="ARBA" id="ARBA00022989"/>
    </source>
</evidence>
<feature type="transmembrane region" description="Helical" evidence="7">
    <location>
        <begin position="103"/>
        <end position="122"/>
    </location>
</feature>
<keyword evidence="2 7" id="KW-0813">Transport</keyword>
<dbReference type="RefSeq" id="WP_369018367.1">
    <property type="nucleotide sequence ID" value="NZ_CP121689.1"/>
</dbReference>
<keyword evidence="10" id="KW-1185">Reference proteome</keyword>
<dbReference type="Proteomes" id="UP001461341">
    <property type="component" value="Chromosome"/>
</dbReference>